<keyword evidence="1" id="KW-0812">Transmembrane</keyword>
<feature type="transmembrane region" description="Helical" evidence="1">
    <location>
        <begin position="164"/>
        <end position="184"/>
    </location>
</feature>
<evidence type="ECO:0000256" key="1">
    <source>
        <dbReference type="SAM" id="Phobius"/>
    </source>
</evidence>
<feature type="transmembrane region" description="Helical" evidence="1">
    <location>
        <begin position="68"/>
        <end position="84"/>
    </location>
</feature>
<gene>
    <name evidence="2" type="ORF">HV559_00655</name>
</gene>
<organism evidence="2 3">
    <name type="scientific">Mannheimia pernigra</name>
    <dbReference type="NCBI Taxonomy" id="111844"/>
    <lineage>
        <taxon>Bacteria</taxon>
        <taxon>Pseudomonadati</taxon>
        <taxon>Pseudomonadota</taxon>
        <taxon>Gammaproteobacteria</taxon>
        <taxon>Pasteurellales</taxon>
        <taxon>Pasteurellaceae</taxon>
        <taxon>Mannheimia</taxon>
    </lineage>
</organism>
<dbReference type="RefSeq" id="WP_176809288.1">
    <property type="nucleotide sequence ID" value="NZ_CP055306.1"/>
</dbReference>
<dbReference type="InterPro" id="IPR025291">
    <property type="entry name" value="DUF4153"/>
</dbReference>
<feature type="transmembrane region" description="Helical" evidence="1">
    <location>
        <begin position="46"/>
        <end position="62"/>
    </location>
</feature>
<dbReference type="EMBL" id="CP055306">
    <property type="protein sequence ID" value="QLB39510.1"/>
    <property type="molecule type" value="Genomic_DNA"/>
</dbReference>
<feature type="transmembrane region" description="Helical" evidence="1">
    <location>
        <begin position="132"/>
        <end position="152"/>
    </location>
</feature>
<reference evidence="2 3" key="1">
    <citation type="submission" date="2020-06" db="EMBL/GenBank/DDBJ databases">
        <title>Mannheimia pernigra sp. nov. isolated from bovine respiratory tract.</title>
        <authorList>
            <person name="Kuhnert P."/>
            <person name="Akarsu-Egger H."/>
        </authorList>
    </citation>
    <scope>NUCLEOTIDE SEQUENCE [LARGE SCALE GENOMIC DNA]</scope>
    <source>
        <strain evidence="2 3">BNO311</strain>
    </source>
</reference>
<keyword evidence="1" id="KW-1133">Transmembrane helix</keyword>
<accession>A0A7D5HV79</accession>
<keyword evidence="1" id="KW-0472">Membrane</keyword>
<feature type="transmembrane region" description="Helical" evidence="1">
    <location>
        <begin position="299"/>
        <end position="317"/>
    </location>
</feature>
<dbReference type="AlphaFoldDB" id="A0A7D5HV79"/>
<evidence type="ECO:0000313" key="3">
    <source>
        <dbReference type="Proteomes" id="UP000509660"/>
    </source>
</evidence>
<feature type="transmembrane region" description="Helical" evidence="1">
    <location>
        <begin position="323"/>
        <end position="341"/>
    </location>
</feature>
<keyword evidence="3" id="KW-1185">Reference proteome</keyword>
<feature type="transmembrane region" description="Helical" evidence="1">
    <location>
        <begin position="269"/>
        <end position="287"/>
    </location>
</feature>
<dbReference type="Pfam" id="PF13687">
    <property type="entry name" value="DUF4153"/>
    <property type="match status" value="1"/>
</dbReference>
<evidence type="ECO:0000313" key="2">
    <source>
        <dbReference type="EMBL" id="QLB39510.1"/>
    </source>
</evidence>
<feature type="transmembrane region" description="Helical" evidence="1">
    <location>
        <begin position="204"/>
        <end position="228"/>
    </location>
</feature>
<name>A0A7D5HV79_9PAST</name>
<feature type="transmembrane region" description="Helical" evidence="1">
    <location>
        <begin position="235"/>
        <end position="257"/>
    </location>
</feature>
<feature type="transmembrane region" description="Helical" evidence="1">
    <location>
        <begin position="15"/>
        <end position="34"/>
    </location>
</feature>
<proteinExistence type="predicted"/>
<protein>
    <submittedName>
        <fullName evidence="2">DUF4153 domain-containing protein</fullName>
    </submittedName>
</protein>
<sequence>MFSKLHLFGVMMKNAIIKHPIEILFVTYVTAILLPNIGDYSLFKKFENLLALAPICFIVLYLARNTKAYWLLVLLPIATALFFNEIKIELLEDSRYWAIALCIFLCLISQHWHKNNTHFVSEMVNKLVNIGFAFVLATIIFAALSSITFAITELFNLNSYDDSLFQRFWVFAIIWAFPVLFLTLENQDSADDSTYLNRIGEMLLNWILSPALIIYTAIIYAYVVYIIIRGEMPNGVVANVAFPYLIIGLAIQAVQLLLQNAKWQWFYRYYVYLALLPLALVWYAIYIRLSNYGLTEARIYLAIGAITLSICYGLLLVQRFAQYRLFSAVSIAVILISVFVLDPQQMAIKDQTQRLDRYLNEHNLLDKNNKIDKEAVFKHKQLLGDNHAEIERFDSMVSYVAREFRSEQFKEKYGIESSYELISERDYNENPRIFETSDLSPIRLTKTDMENVKEFIVLERRFYRPTHIYTRRTEEDRNQCQTLIYQGYDFTTNEFNADNYTKTAQACDEIKAPTEFIIAFKGIEPEIQFNIDDEVRKIFAKHKLDITQTHQYEVLENIKSDLLNIDLGSAVLSLSDIRLQFEDNIGYMVYNFSMKYLMFK</sequence>
<dbReference type="Proteomes" id="UP000509660">
    <property type="component" value="Chromosome"/>
</dbReference>
<feature type="transmembrane region" description="Helical" evidence="1">
    <location>
        <begin position="96"/>
        <end position="112"/>
    </location>
</feature>